<reference evidence="7 8" key="1">
    <citation type="journal article" date="2014" name="Genome Announc.">
        <title>Draft genome sequences of eight enterohepatic helicobacter species isolated from both laboratory and wild rodents.</title>
        <authorList>
            <person name="Sheh A."/>
            <person name="Shen Z."/>
            <person name="Fox J.G."/>
        </authorList>
    </citation>
    <scope>NUCLEOTIDE SEQUENCE [LARGE SCALE GENOMIC DNA]</scope>
    <source>
        <strain evidence="7 8">MIT 09-6949</strain>
    </source>
</reference>
<sequence>MLVNLENDDLFSEEEDFAKLLEASEERAVAGAIQLGEIVAINDEYAMVAIANEKSEATLRVSEITDEQGNLLFNKNDKIEVFVTPTRGGRLNASYKKVLKNKRIAEKIAQMGDDYQDKVIEAKIIKKNKGGFIMEYDGVDVFLPRRDSAIKDGDNAIDRIYKVAIVNVDKENNSIIVSRKRFFELDDKNRQAVSAKLTGEQSVQKGIITKIATFGIFVEVCGVEGLVHYTELSHKGPVNPSKSFKEGDEVMVKVLGYDEKKRRLALSMKALADDPWKEIEKELEVGYAIKVSVSNIEPYGVFVDLGNDIEGFLHISEISWDKNIKHPSSYLTLGQEIDVEIIEIDTQNKKLRVSLKKLLDKPFVQFAKTHQVGNVIKGKVATLTDFGAFINLGGVDGLLHNEDAYWDKNLKCKDELKVGDEVEVKIIKIDKENERVSLSKKLLEHSPASEFAKKYKVDDVARGCVSDIKDFGLFVKIDEMEALIRNEDIYPLKKDELKVGDEIECVIAHIDEENNKVRASIKRLERQKEKETLKAFNVEEKMTLGDKLKNRL</sequence>
<comment type="function">
    <text evidence="4">Binds mRNA; thus facilitating recognition of the initiation point. It is needed to translate mRNA with a short Shine-Dalgarno (SD) purine-rich sequence.</text>
</comment>
<dbReference type="Proteomes" id="UP000029733">
    <property type="component" value="Unassembled WGS sequence"/>
</dbReference>
<dbReference type="STRING" id="1677920.LS71_06900"/>
<dbReference type="NCBIfam" id="NF004956">
    <property type="entry name" value="PRK06299.1-6"/>
    <property type="match status" value="1"/>
</dbReference>
<dbReference type="InterPro" id="IPR050437">
    <property type="entry name" value="Ribos_protein_bS1-like"/>
</dbReference>
<evidence type="ECO:0000313" key="7">
    <source>
        <dbReference type="EMBL" id="TLD96970.1"/>
    </source>
</evidence>
<dbReference type="FunFam" id="2.40.50.140:FF:000103">
    <property type="entry name" value="protein RRP5 homolog"/>
    <property type="match status" value="1"/>
</dbReference>
<evidence type="ECO:0000259" key="6">
    <source>
        <dbReference type="PROSITE" id="PS50126"/>
    </source>
</evidence>
<dbReference type="InterPro" id="IPR012340">
    <property type="entry name" value="NA-bd_OB-fold"/>
</dbReference>
<dbReference type="CDD" id="cd05688">
    <property type="entry name" value="S1_RPS1_repeat_ec3"/>
    <property type="match status" value="1"/>
</dbReference>
<evidence type="ECO:0000256" key="2">
    <source>
        <dbReference type="ARBA" id="ARBA00022980"/>
    </source>
</evidence>
<organism evidence="7 8">
    <name type="scientific">Helicobacter jaachi</name>
    <dbReference type="NCBI Taxonomy" id="1677920"/>
    <lineage>
        <taxon>Bacteria</taxon>
        <taxon>Pseudomonadati</taxon>
        <taxon>Campylobacterota</taxon>
        <taxon>Epsilonproteobacteria</taxon>
        <taxon>Campylobacterales</taxon>
        <taxon>Helicobacteraceae</taxon>
        <taxon>Helicobacter</taxon>
    </lineage>
</organism>
<dbReference type="AlphaFoldDB" id="A0A4U8TAQ2"/>
<dbReference type="InterPro" id="IPR035104">
    <property type="entry name" value="Ribosomal_protein_S1-like"/>
</dbReference>
<dbReference type="PRINTS" id="PR00681">
    <property type="entry name" value="RIBOSOMALS1"/>
</dbReference>
<dbReference type="Gene3D" id="2.40.50.140">
    <property type="entry name" value="Nucleic acid-binding proteins"/>
    <property type="match status" value="5"/>
</dbReference>
<dbReference type="GO" id="GO:0003729">
    <property type="term" value="F:mRNA binding"/>
    <property type="evidence" value="ECO:0007669"/>
    <property type="project" value="TreeGrafter"/>
</dbReference>
<feature type="domain" description="S1 motif" evidence="6">
    <location>
        <begin position="286"/>
        <end position="356"/>
    </location>
</feature>
<feature type="domain" description="S1 motif" evidence="6">
    <location>
        <begin position="117"/>
        <end position="180"/>
    </location>
</feature>
<dbReference type="SMART" id="SM00316">
    <property type="entry name" value="S1"/>
    <property type="match status" value="6"/>
</dbReference>
<evidence type="ECO:0000256" key="4">
    <source>
        <dbReference type="ARBA" id="ARBA00025604"/>
    </source>
</evidence>
<dbReference type="PROSITE" id="PS50126">
    <property type="entry name" value="S1"/>
    <property type="match status" value="5"/>
</dbReference>
<keyword evidence="3" id="KW-0687">Ribonucleoprotein</keyword>
<proteinExistence type="inferred from homology"/>
<feature type="domain" description="S1 motif" evidence="6">
    <location>
        <begin position="201"/>
        <end position="269"/>
    </location>
</feature>
<keyword evidence="8" id="KW-1185">Reference proteome</keyword>
<keyword evidence="2 7" id="KW-0689">Ribosomal protein</keyword>
<evidence type="ECO:0000256" key="5">
    <source>
        <dbReference type="SAM" id="Coils"/>
    </source>
</evidence>
<name>A0A4U8TAQ2_9HELI</name>
<dbReference type="EMBL" id="JRPR02000002">
    <property type="protein sequence ID" value="TLD96970.1"/>
    <property type="molecule type" value="Genomic_DNA"/>
</dbReference>
<evidence type="ECO:0000256" key="1">
    <source>
        <dbReference type="ARBA" id="ARBA00006767"/>
    </source>
</evidence>
<dbReference type="PANTHER" id="PTHR10724">
    <property type="entry name" value="30S RIBOSOMAL PROTEIN S1"/>
    <property type="match status" value="1"/>
</dbReference>
<feature type="coiled-coil region" evidence="5">
    <location>
        <begin position="507"/>
        <end position="541"/>
    </location>
</feature>
<feature type="domain" description="S1 motif" evidence="6">
    <location>
        <begin position="373"/>
        <end position="441"/>
    </location>
</feature>
<gene>
    <name evidence="7" type="ORF">LS71_005110</name>
</gene>
<protein>
    <submittedName>
        <fullName evidence="7">30S ribosomal protein S1</fullName>
    </submittedName>
</protein>
<dbReference type="GO" id="GO:0006412">
    <property type="term" value="P:translation"/>
    <property type="evidence" value="ECO:0007669"/>
    <property type="project" value="TreeGrafter"/>
</dbReference>
<dbReference type="CDD" id="cd04465">
    <property type="entry name" value="S1_RPS1_repeat_ec2_hs2"/>
    <property type="match status" value="1"/>
</dbReference>
<evidence type="ECO:0000313" key="8">
    <source>
        <dbReference type="Proteomes" id="UP000029733"/>
    </source>
</evidence>
<dbReference type="GO" id="GO:0022627">
    <property type="term" value="C:cytosolic small ribosomal subunit"/>
    <property type="evidence" value="ECO:0007669"/>
    <property type="project" value="TreeGrafter"/>
</dbReference>
<accession>A0A4U8TAQ2</accession>
<evidence type="ECO:0000256" key="3">
    <source>
        <dbReference type="ARBA" id="ARBA00023274"/>
    </source>
</evidence>
<comment type="caution">
    <text evidence="7">The sequence shown here is derived from an EMBL/GenBank/DDBJ whole genome shotgun (WGS) entry which is preliminary data.</text>
</comment>
<dbReference type="SUPFAM" id="SSF50249">
    <property type="entry name" value="Nucleic acid-binding proteins"/>
    <property type="match status" value="6"/>
</dbReference>
<feature type="domain" description="S1 motif" evidence="6">
    <location>
        <begin position="458"/>
        <end position="522"/>
    </location>
</feature>
<dbReference type="InterPro" id="IPR003029">
    <property type="entry name" value="S1_domain"/>
</dbReference>
<dbReference type="CDD" id="cd00164">
    <property type="entry name" value="S1_like"/>
    <property type="match status" value="1"/>
</dbReference>
<dbReference type="PANTHER" id="PTHR10724:SF7">
    <property type="entry name" value="SMALL RIBOSOMAL SUBUNIT PROTEIN BS1C"/>
    <property type="match status" value="1"/>
</dbReference>
<comment type="similarity">
    <text evidence="1">Belongs to the bacterial ribosomal protein bS1 family.</text>
</comment>
<dbReference type="Pfam" id="PF00575">
    <property type="entry name" value="S1"/>
    <property type="match status" value="5"/>
</dbReference>
<dbReference type="GO" id="GO:0003735">
    <property type="term" value="F:structural constituent of ribosome"/>
    <property type="evidence" value="ECO:0007669"/>
    <property type="project" value="TreeGrafter"/>
</dbReference>
<dbReference type="OrthoDB" id="9804077at2"/>
<keyword evidence="5" id="KW-0175">Coiled coil</keyword>